<protein>
    <submittedName>
        <fullName evidence="1">Enoyl-CoA hydratase</fullName>
    </submittedName>
</protein>
<name>A0AAU9EVB9_9BACT</name>
<dbReference type="PANTHER" id="PTHR43459:SF1">
    <property type="entry name" value="EG:BACN32G11.4 PROTEIN"/>
    <property type="match status" value="1"/>
</dbReference>
<dbReference type="InterPro" id="IPR001753">
    <property type="entry name" value="Enoyl-CoA_hydra/iso"/>
</dbReference>
<dbReference type="SUPFAM" id="SSF52096">
    <property type="entry name" value="ClpP/crotonase"/>
    <property type="match status" value="1"/>
</dbReference>
<gene>
    <name evidence="1" type="ORF">FAK_40850</name>
</gene>
<dbReference type="Proteomes" id="UP001366166">
    <property type="component" value="Chromosome"/>
</dbReference>
<dbReference type="Pfam" id="PF00378">
    <property type="entry name" value="ECH_1"/>
    <property type="match status" value="1"/>
</dbReference>
<sequence>MNRTPAYVRLDRRGPVVTVTMDNPVTLNGMDDEMGPRLARTLEGLARDPEARVVILTGAGGNFSGGGNLKRAAAFLEEHPGQGAGEIFANYLQYVIRVALAITALPQPLICAVEGASSGAGLSWMAAGDLAVAAEDARLVPGFVKVGLVPGAGGTYHFAHLFGPALAAELFMLGDAMTPARAHELGLVTHLAPPGAALAKAHELAQRLAEGPAQALAATKRLLGRAVRGGLAPHLELERQGVVSAADDPEFAVRVRRFMNRHAPKEK</sequence>
<dbReference type="KEGG" id="dmp:FAK_40850"/>
<dbReference type="Gene3D" id="3.90.226.10">
    <property type="entry name" value="2-enoyl-CoA Hydratase, Chain A, domain 1"/>
    <property type="match status" value="1"/>
</dbReference>
<dbReference type="InterPro" id="IPR029045">
    <property type="entry name" value="ClpP/crotonase-like_dom_sf"/>
</dbReference>
<dbReference type="PANTHER" id="PTHR43459">
    <property type="entry name" value="ENOYL-COA HYDRATASE"/>
    <property type="match status" value="1"/>
</dbReference>
<reference evidence="2" key="1">
    <citation type="journal article" date="2023" name="Arch. Microbiol.">
        <title>Desulfoferula mesophilus gen. nov. sp. nov., a mesophilic sulfate-reducing bacterium isolated from a brackish lake sediment.</title>
        <authorList>
            <person name="Watanabe T."/>
            <person name="Yabe T."/>
            <person name="Tsuji J.M."/>
            <person name="Fukui M."/>
        </authorList>
    </citation>
    <scope>NUCLEOTIDE SEQUENCE [LARGE SCALE GENOMIC DNA]</scope>
    <source>
        <strain evidence="2">12FAK</strain>
    </source>
</reference>
<organism evidence="1 2">
    <name type="scientific">Desulfoferula mesophila</name>
    <dbReference type="NCBI Taxonomy" id="3058419"/>
    <lineage>
        <taxon>Bacteria</taxon>
        <taxon>Pseudomonadati</taxon>
        <taxon>Thermodesulfobacteriota</taxon>
        <taxon>Desulfarculia</taxon>
        <taxon>Desulfarculales</taxon>
        <taxon>Desulfarculaceae</taxon>
        <taxon>Desulfoferula</taxon>
    </lineage>
</organism>
<dbReference type="EMBL" id="AP028679">
    <property type="protein sequence ID" value="BEQ17019.1"/>
    <property type="molecule type" value="Genomic_DNA"/>
</dbReference>
<dbReference type="AlphaFoldDB" id="A0AAU9EVB9"/>
<keyword evidence="2" id="KW-1185">Reference proteome</keyword>
<evidence type="ECO:0000313" key="1">
    <source>
        <dbReference type="EMBL" id="BEQ17019.1"/>
    </source>
</evidence>
<evidence type="ECO:0000313" key="2">
    <source>
        <dbReference type="Proteomes" id="UP001366166"/>
    </source>
</evidence>
<dbReference type="CDD" id="cd06558">
    <property type="entry name" value="crotonase-like"/>
    <property type="match status" value="1"/>
</dbReference>
<dbReference type="GO" id="GO:0003824">
    <property type="term" value="F:catalytic activity"/>
    <property type="evidence" value="ECO:0007669"/>
    <property type="project" value="UniProtKB-ARBA"/>
</dbReference>
<accession>A0AAU9EVB9</accession>
<dbReference type="RefSeq" id="WP_338603669.1">
    <property type="nucleotide sequence ID" value="NZ_AP028679.1"/>
</dbReference>
<proteinExistence type="predicted"/>